<dbReference type="EMBL" id="SMKX01000026">
    <property type="protein sequence ID" value="TDD60272.1"/>
    <property type="molecule type" value="Genomic_DNA"/>
</dbReference>
<accession>A0A4R4ZTB8</accession>
<organism evidence="7 8">
    <name type="scientific">Kribbella antibiotica</name>
    <dbReference type="NCBI Taxonomy" id="190195"/>
    <lineage>
        <taxon>Bacteria</taxon>
        <taxon>Bacillati</taxon>
        <taxon>Actinomycetota</taxon>
        <taxon>Actinomycetes</taxon>
        <taxon>Propionibacteriales</taxon>
        <taxon>Kribbellaceae</taxon>
        <taxon>Kribbella</taxon>
    </lineage>
</organism>
<sequence>MNKLRISAAVAISLSLVAVIAPTATGQVAKAAPPPVAKYTGQKLAWQKCSFDTGGVKTLCALMTVPRDWANPAAGPDLKVYVSKVVATGDKDDYQGVLLTNPGGPGGQGTSLASDIAGLQPALNAKYDILGMDPRGTGQSGAKGAAGLGITCDVPVSRLPKGPLDARDRSAKSIADHQQTPRAIAEACQSLAVSPYITTWQTAHDMDLIRQLSKATKLNYVGYSYGTWLGAKYASLFPTTTGRMVLDSSIDWQGRLQAGFEDFPRIGQRQTDTAFLGWLNRAQPDVFGKTPASARKVIEAGRSKAVAAGLDPDSYDALFAGNGSPIGWIFTLLALVAITSPEKEVPAKIAALPAAVRAQADRVSLERLGVRAAKVTTKVLVAKRLGEGEQESDYVQLPLTRFAVACNDQPTKTTGWYKQLSDRQGPKYKDFGWQYGLSEACGPWTDEPLQKLPNLPASVQKNVLLVQGELDPQTAYEQAMAAASKAPGISVLRVDDSPFHGQYATQDNPCVDGVINTYLLHGSTTPNSICPSVPLLGDTKVYPVRGPVDAFLNANKRSAKSLAAPKASTTTDDQARRDLADRISQENDILPLR</sequence>
<dbReference type="RefSeq" id="WP_132167259.1">
    <property type="nucleotide sequence ID" value="NZ_SMKX01000026.1"/>
</dbReference>
<gene>
    <name evidence="7" type="ORF">E1263_11665</name>
</gene>
<evidence type="ECO:0000259" key="6">
    <source>
        <dbReference type="Pfam" id="PF08386"/>
    </source>
</evidence>
<evidence type="ECO:0000256" key="4">
    <source>
        <dbReference type="SAM" id="SignalP"/>
    </source>
</evidence>
<evidence type="ECO:0000313" key="7">
    <source>
        <dbReference type="EMBL" id="TDD60272.1"/>
    </source>
</evidence>
<keyword evidence="8" id="KW-1185">Reference proteome</keyword>
<dbReference type="InterPro" id="IPR051601">
    <property type="entry name" value="Serine_prot/Carboxylest_S33"/>
</dbReference>
<dbReference type="PANTHER" id="PTHR43248:SF25">
    <property type="entry name" value="AB HYDROLASE-1 DOMAIN-CONTAINING PROTEIN-RELATED"/>
    <property type="match status" value="1"/>
</dbReference>
<keyword evidence="2 7" id="KW-0378">Hydrolase</keyword>
<feature type="compositionally biased region" description="Basic and acidic residues" evidence="3">
    <location>
        <begin position="573"/>
        <end position="585"/>
    </location>
</feature>
<dbReference type="PANTHER" id="PTHR43248">
    <property type="entry name" value="2-SUCCINYL-6-HYDROXY-2,4-CYCLOHEXADIENE-1-CARBOXYLATE SYNTHASE"/>
    <property type="match status" value="1"/>
</dbReference>
<evidence type="ECO:0000256" key="3">
    <source>
        <dbReference type="SAM" id="MobiDB-lite"/>
    </source>
</evidence>
<feature type="domain" description="Peptidase S33 tripeptidyl aminopeptidase-like C-terminal" evidence="6">
    <location>
        <begin position="437"/>
        <end position="524"/>
    </location>
</feature>
<evidence type="ECO:0000313" key="8">
    <source>
        <dbReference type="Proteomes" id="UP000295124"/>
    </source>
</evidence>
<keyword evidence="4" id="KW-0732">Signal</keyword>
<feature type="domain" description="AB hydrolase-1" evidence="5">
    <location>
        <begin position="97"/>
        <end position="266"/>
    </location>
</feature>
<dbReference type="InterPro" id="IPR013595">
    <property type="entry name" value="Pept_S33_TAP-like_C"/>
</dbReference>
<dbReference type="Pfam" id="PF00561">
    <property type="entry name" value="Abhydrolase_1"/>
    <property type="match status" value="1"/>
</dbReference>
<evidence type="ECO:0000256" key="2">
    <source>
        <dbReference type="ARBA" id="ARBA00022801"/>
    </source>
</evidence>
<dbReference type="Gene3D" id="3.40.50.1820">
    <property type="entry name" value="alpha/beta hydrolase"/>
    <property type="match status" value="1"/>
</dbReference>
<dbReference type="GO" id="GO:0016787">
    <property type="term" value="F:hydrolase activity"/>
    <property type="evidence" value="ECO:0007669"/>
    <property type="project" value="UniProtKB-KW"/>
</dbReference>
<dbReference type="InterPro" id="IPR000073">
    <property type="entry name" value="AB_hydrolase_1"/>
</dbReference>
<feature type="chain" id="PRO_5020781765" evidence="4">
    <location>
        <begin position="32"/>
        <end position="593"/>
    </location>
</feature>
<dbReference type="AlphaFoldDB" id="A0A4R4ZTB8"/>
<name>A0A4R4ZTB8_9ACTN</name>
<comment type="caution">
    <text evidence="7">The sequence shown here is derived from an EMBL/GenBank/DDBJ whole genome shotgun (WGS) entry which is preliminary data.</text>
</comment>
<feature type="signal peptide" evidence="4">
    <location>
        <begin position="1"/>
        <end position="31"/>
    </location>
</feature>
<dbReference type="OrthoDB" id="4273853at2"/>
<dbReference type="InterPro" id="IPR029058">
    <property type="entry name" value="AB_hydrolase_fold"/>
</dbReference>
<dbReference type="Proteomes" id="UP000295124">
    <property type="component" value="Unassembled WGS sequence"/>
</dbReference>
<proteinExistence type="inferred from homology"/>
<comment type="similarity">
    <text evidence="1">Belongs to the peptidase S33 family.</text>
</comment>
<protein>
    <submittedName>
        <fullName evidence="7">Alpha/beta fold hydrolase</fullName>
    </submittedName>
</protein>
<evidence type="ECO:0000256" key="1">
    <source>
        <dbReference type="ARBA" id="ARBA00010088"/>
    </source>
</evidence>
<feature type="region of interest" description="Disordered" evidence="3">
    <location>
        <begin position="561"/>
        <end position="593"/>
    </location>
</feature>
<reference evidence="7 8" key="1">
    <citation type="submission" date="2019-03" db="EMBL/GenBank/DDBJ databases">
        <title>Draft genome sequences of novel Actinobacteria.</title>
        <authorList>
            <person name="Sahin N."/>
            <person name="Ay H."/>
            <person name="Saygin H."/>
        </authorList>
    </citation>
    <scope>NUCLEOTIDE SEQUENCE [LARGE SCALE GENOMIC DNA]</scope>
    <source>
        <strain evidence="7 8">JCM 13523</strain>
    </source>
</reference>
<dbReference type="Pfam" id="PF08386">
    <property type="entry name" value="Abhydrolase_4"/>
    <property type="match status" value="1"/>
</dbReference>
<dbReference type="SUPFAM" id="SSF53474">
    <property type="entry name" value="alpha/beta-Hydrolases"/>
    <property type="match status" value="1"/>
</dbReference>
<evidence type="ECO:0000259" key="5">
    <source>
        <dbReference type="Pfam" id="PF00561"/>
    </source>
</evidence>